<evidence type="ECO:0000259" key="3">
    <source>
        <dbReference type="SMART" id="SM01119"/>
    </source>
</evidence>
<dbReference type="InterPro" id="IPR029066">
    <property type="entry name" value="PLP-binding_barrel"/>
</dbReference>
<accession>A0ABT1AX09</accession>
<dbReference type="PANTHER" id="PTHR28004:SF2">
    <property type="entry name" value="D-SERINE DEHYDRATASE"/>
    <property type="match status" value="1"/>
</dbReference>
<evidence type="ECO:0000313" key="4">
    <source>
        <dbReference type="EMBL" id="MCO5724591.1"/>
    </source>
</evidence>
<protein>
    <submittedName>
        <fullName evidence="4">D-TA family PLP-dependent enzyme</fullName>
    </submittedName>
</protein>
<proteinExistence type="inferred from homology"/>
<dbReference type="PANTHER" id="PTHR28004">
    <property type="entry name" value="ZGC:162816-RELATED"/>
    <property type="match status" value="1"/>
</dbReference>
<feature type="domain" description="D-serine dehydratase-like" evidence="3">
    <location>
        <begin position="265"/>
        <end position="354"/>
    </location>
</feature>
<dbReference type="EMBL" id="JAMXIB010000004">
    <property type="protein sequence ID" value="MCO5724591.1"/>
    <property type="molecule type" value="Genomic_DNA"/>
</dbReference>
<dbReference type="InterPro" id="IPR051466">
    <property type="entry name" value="D-amino_acid_metab_enzyme"/>
</dbReference>
<comment type="caution">
    <text evidence="4">The sequence shown here is derived from an EMBL/GenBank/DDBJ whole genome shotgun (WGS) entry which is preliminary data.</text>
</comment>
<dbReference type="RefSeq" id="WP_252740967.1">
    <property type="nucleotide sequence ID" value="NZ_JAMXIB010000004.1"/>
</dbReference>
<organism evidence="4 5">
    <name type="scientific">Robiginitalea marina</name>
    <dbReference type="NCBI Taxonomy" id="2954105"/>
    <lineage>
        <taxon>Bacteria</taxon>
        <taxon>Pseudomonadati</taxon>
        <taxon>Bacteroidota</taxon>
        <taxon>Flavobacteriia</taxon>
        <taxon>Flavobacteriales</taxon>
        <taxon>Flavobacteriaceae</taxon>
        <taxon>Robiginitalea</taxon>
    </lineage>
</organism>
<dbReference type="SMART" id="SM01119">
    <property type="entry name" value="D-ser_dehydrat"/>
    <property type="match status" value="1"/>
</dbReference>
<dbReference type="InterPro" id="IPR042208">
    <property type="entry name" value="D-ser_dehydrat-like_sf"/>
</dbReference>
<evidence type="ECO:0000256" key="2">
    <source>
        <dbReference type="ARBA" id="ARBA00023239"/>
    </source>
</evidence>
<comment type="similarity">
    <text evidence="1">Belongs to the DSD1 family.</text>
</comment>
<dbReference type="InterPro" id="IPR001608">
    <property type="entry name" value="Ala_racemase_N"/>
</dbReference>
<keyword evidence="5" id="KW-1185">Reference proteome</keyword>
<keyword evidence="2" id="KW-0456">Lyase</keyword>
<dbReference type="Proteomes" id="UP001206312">
    <property type="component" value="Unassembled WGS sequence"/>
</dbReference>
<name>A0ABT1AX09_9FLAO</name>
<sequence length="373" mass="40530">MEPENAHPWFRVDGEDRIDSPALLVYPQRIAHNIGQMVAIAGSPDRLRPHVKTHKMAEIIRMQQEAGIRKFKCATLAEAELLARCGAEDVLVAYPLTGPAPERLAGLQKKYPDTRFSALVDHPDTLDRLARAAAAAGVRPGVFLDLNVGMNRTGIRPGPEALALYREMSTRPALECRGLHAYDGHIRNPDPVARAGECNEAFSGVTALARQLREAGLEVPAIIAGGSPTFPIHARREGVELSPGTTLLWDARYGSQFPEMPFLPAATLLCRVISHPAPGTLCLDLGHKAVAAEMEFPRVSLPQLPDHLQAGQSEEHLVLCFGAAESYPIGTVLYAIPMHICPTVIKYPEALVVRDGKVTGSWKVAARDYHLPG</sequence>
<dbReference type="CDD" id="cd06821">
    <property type="entry name" value="PLPDE_III_D-TA"/>
    <property type="match status" value="1"/>
</dbReference>
<reference evidence="4 5" key="1">
    <citation type="submission" date="2022-06" db="EMBL/GenBank/DDBJ databases">
        <authorList>
            <person name="Xuan X."/>
        </authorList>
    </citation>
    <scope>NUCLEOTIDE SEQUENCE [LARGE SCALE GENOMIC DNA]</scope>
    <source>
        <strain evidence="4 5">2V75</strain>
    </source>
</reference>
<evidence type="ECO:0000313" key="5">
    <source>
        <dbReference type="Proteomes" id="UP001206312"/>
    </source>
</evidence>
<dbReference type="SUPFAM" id="SSF51419">
    <property type="entry name" value="PLP-binding barrel"/>
    <property type="match status" value="1"/>
</dbReference>
<gene>
    <name evidence="4" type="ORF">NG653_06965</name>
</gene>
<evidence type="ECO:0000256" key="1">
    <source>
        <dbReference type="ARBA" id="ARBA00005323"/>
    </source>
</evidence>
<dbReference type="Gene3D" id="3.20.20.10">
    <property type="entry name" value="Alanine racemase"/>
    <property type="match status" value="1"/>
</dbReference>
<dbReference type="Pfam" id="PF14031">
    <property type="entry name" value="D-ser_dehydrat"/>
    <property type="match status" value="1"/>
</dbReference>
<dbReference type="Gene3D" id="2.40.37.20">
    <property type="entry name" value="D-serine dehydratase-like domain"/>
    <property type="match status" value="1"/>
</dbReference>
<dbReference type="Pfam" id="PF01168">
    <property type="entry name" value="Ala_racemase_N"/>
    <property type="match status" value="1"/>
</dbReference>
<dbReference type="InterPro" id="IPR026956">
    <property type="entry name" value="D-ser_dehydrat-like_dom"/>
</dbReference>